<reference evidence="3 4" key="1">
    <citation type="journal article" date="2014" name="Nat. Genet.">
        <title>Genome and transcriptome of the porcine whipworm Trichuris suis.</title>
        <authorList>
            <person name="Jex A.R."/>
            <person name="Nejsum P."/>
            <person name="Schwarz E.M."/>
            <person name="Hu L."/>
            <person name="Young N.D."/>
            <person name="Hall R.S."/>
            <person name="Korhonen P.K."/>
            <person name="Liao S."/>
            <person name="Thamsborg S."/>
            <person name="Xia J."/>
            <person name="Xu P."/>
            <person name="Wang S."/>
            <person name="Scheerlinck J.P."/>
            <person name="Hofmann A."/>
            <person name="Sternberg P.W."/>
            <person name="Wang J."/>
            <person name="Gasser R.B."/>
        </authorList>
    </citation>
    <scope>NUCLEOTIDE SEQUENCE [LARGE SCALE GENOMIC DNA]</scope>
    <source>
        <strain evidence="3">DCEP-RM93F</strain>
        <strain evidence="2">DCEP-RM93M</strain>
    </source>
</reference>
<evidence type="ECO:0000256" key="1">
    <source>
        <dbReference type="SAM" id="MobiDB-lite"/>
    </source>
</evidence>
<feature type="compositionally biased region" description="Basic and acidic residues" evidence="1">
    <location>
        <begin position="60"/>
        <end position="80"/>
    </location>
</feature>
<dbReference type="EMBL" id="KL363221">
    <property type="protein sequence ID" value="KFD53037.1"/>
    <property type="molecule type" value="Genomic_DNA"/>
</dbReference>
<feature type="compositionally biased region" description="Polar residues" evidence="1">
    <location>
        <begin position="41"/>
        <end position="52"/>
    </location>
</feature>
<keyword evidence="4" id="KW-1185">Reference proteome</keyword>
<accession>A0A085NK26</accession>
<organism evidence="3">
    <name type="scientific">Trichuris suis</name>
    <name type="common">pig whipworm</name>
    <dbReference type="NCBI Taxonomy" id="68888"/>
    <lineage>
        <taxon>Eukaryota</taxon>
        <taxon>Metazoa</taxon>
        <taxon>Ecdysozoa</taxon>
        <taxon>Nematoda</taxon>
        <taxon>Enoplea</taxon>
        <taxon>Dorylaimia</taxon>
        <taxon>Trichinellida</taxon>
        <taxon>Trichuridae</taxon>
        <taxon>Trichuris</taxon>
    </lineage>
</organism>
<evidence type="ECO:0000313" key="2">
    <source>
        <dbReference type="EMBL" id="KFD53037.1"/>
    </source>
</evidence>
<protein>
    <submittedName>
        <fullName evidence="3">Uncharacterized protein</fullName>
    </submittedName>
</protein>
<evidence type="ECO:0000313" key="3">
    <source>
        <dbReference type="EMBL" id="KFD69822.1"/>
    </source>
</evidence>
<dbReference type="Proteomes" id="UP000030764">
    <property type="component" value="Unassembled WGS sequence"/>
</dbReference>
<proteinExistence type="predicted"/>
<dbReference type="Proteomes" id="UP000030758">
    <property type="component" value="Unassembled WGS sequence"/>
</dbReference>
<sequence length="111" mass="13165">MKAYQPVTKNYVFESEKIWKNGRLVARARHRGNRSKKQEEQFPQSAYRSNSDGKLIKPSHAPDDIGTLRRKQNDIVTTDQKKQKDERIYLQVIWPWRILRRGFAWLPVALS</sequence>
<name>A0A085NK26_9BILA</name>
<feature type="region of interest" description="Disordered" evidence="1">
    <location>
        <begin position="29"/>
        <end position="80"/>
    </location>
</feature>
<evidence type="ECO:0000313" key="4">
    <source>
        <dbReference type="Proteomes" id="UP000030764"/>
    </source>
</evidence>
<dbReference type="EMBL" id="KL367492">
    <property type="protein sequence ID" value="KFD69822.1"/>
    <property type="molecule type" value="Genomic_DNA"/>
</dbReference>
<dbReference type="AlphaFoldDB" id="A0A085NK26"/>
<gene>
    <name evidence="2" type="ORF">M513_06153</name>
    <name evidence="3" type="ORF">M514_06153</name>
</gene>